<dbReference type="AlphaFoldDB" id="A0A0K0DCG6"/>
<organism evidence="1 2">
    <name type="scientific">Angiostrongylus cantonensis</name>
    <name type="common">Rat lungworm</name>
    <dbReference type="NCBI Taxonomy" id="6313"/>
    <lineage>
        <taxon>Eukaryota</taxon>
        <taxon>Metazoa</taxon>
        <taxon>Ecdysozoa</taxon>
        <taxon>Nematoda</taxon>
        <taxon>Chromadorea</taxon>
        <taxon>Rhabditida</taxon>
        <taxon>Rhabditina</taxon>
        <taxon>Rhabditomorpha</taxon>
        <taxon>Strongyloidea</taxon>
        <taxon>Metastrongylidae</taxon>
        <taxon>Angiostrongylus</taxon>
    </lineage>
</organism>
<name>A0A0K0DCG6_ANGCA</name>
<dbReference type="WBParaSite" id="ACAC_0000826101-mRNA-1">
    <property type="protein sequence ID" value="ACAC_0000826101-mRNA-1"/>
    <property type="gene ID" value="ACAC_0000826101"/>
</dbReference>
<keyword evidence="1" id="KW-1185">Reference proteome</keyword>
<protein>
    <submittedName>
        <fullName evidence="2">ORF2</fullName>
    </submittedName>
</protein>
<reference evidence="2" key="2">
    <citation type="submission" date="2017-02" db="UniProtKB">
        <authorList>
            <consortium name="WormBaseParasite"/>
        </authorList>
    </citation>
    <scope>IDENTIFICATION</scope>
</reference>
<evidence type="ECO:0000313" key="1">
    <source>
        <dbReference type="Proteomes" id="UP000035642"/>
    </source>
</evidence>
<reference evidence="1" key="1">
    <citation type="submission" date="2012-09" db="EMBL/GenBank/DDBJ databases">
        <authorList>
            <person name="Martin A.A."/>
        </authorList>
    </citation>
    <scope>NUCLEOTIDE SEQUENCE</scope>
</reference>
<dbReference type="STRING" id="6313.A0A0K0DCG6"/>
<proteinExistence type="predicted"/>
<dbReference type="Proteomes" id="UP000035642">
    <property type="component" value="Unassembled WGS sequence"/>
</dbReference>
<sequence>LLHFSYSLCGLPEDEGEDDLDVWPPHHIPQRFWTWCKANFLTPIDAEYLRDFKALLLDKYSPEALKCYYAKRENGIHPSTPFKTYKVDSPAPTALSVIAEDEEIEQHYRDIGGRIVKMLVERGWIKFVHVLLRLIFKQRYLGLIPSSTEHVYREIAECSTSREIAISQEGKEDDDDSELVLQHSVFRFVLFYPSFFLSPIFSVVSNLLRKFQLFLLGINMYRSIPIRRVPTNTELPTLRTALRLRNRKARQHYGSMYKRLRKYRIYSK</sequence>
<accession>A0A0K0DCG6</accession>
<evidence type="ECO:0000313" key="2">
    <source>
        <dbReference type="WBParaSite" id="ACAC_0000826101-mRNA-1"/>
    </source>
</evidence>